<dbReference type="InterPro" id="IPR000015">
    <property type="entry name" value="Fimb_usher"/>
</dbReference>
<proteinExistence type="predicted"/>
<dbReference type="InterPro" id="IPR042186">
    <property type="entry name" value="FimD_plug_dom"/>
</dbReference>
<evidence type="ECO:0000313" key="3">
    <source>
        <dbReference type="Proteomes" id="UP000351155"/>
    </source>
</evidence>
<dbReference type="PANTHER" id="PTHR30451:SF21">
    <property type="entry name" value="FIMBRIAL USHER DOMAIN-CONTAINING PROTEIN YDET-RELATED"/>
    <property type="match status" value="1"/>
</dbReference>
<dbReference type="PANTHER" id="PTHR30451">
    <property type="entry name" value="OUTER MEMBRANE USHER PROTEIN"/>
    <property type="match status" value="1"/>
</dbReference>
<accession>A0A484WY45</accession>
<reference evidence="2 3" key="1">
    <citation type="submission" date="2019-03" db="EMBL/GenBank/DDBJ databases">
        <authorList>
            <consortium name="Pathogen Informatics"/>
        </authorList>
    </citation>
    <scope>NUCLEOTIDE SEQUENCE [LARGE SCALE GENOMIC DNA]</scope>
    <source>
        <strain evidence="2 3">NCTC12126</strain>
    </source>
</reference>
<dbReference type="GO" id="GO:0015473">
    <property type="term" value="F:fimbrial usher porin activity"/>
    <property type="evidence" value="ECO:0007669"/>
    <property type="project" value="InterPro"/>
</dbReference>
<dbReference type="GO" id="GO:0009279">
    <property type="term" value="C:cell outer membrane"/>
    <property type="evidence" value="ECO:0007669"/>
    <property type="project" value="TreeGrafter"/>
</dbReference>
<dbReference type="Pfam" id="PF13953">
    <property type="entry name" value="PapC_C"/>
    <property type="match status" value="1"/>
</dbReference>
<dbReference type="InterPro" id="IPR043142">
    <property type="entry name" value="PapC-like_C_sf"/>
</dbReference>
<gene>
    <name evidence="2" type="primary">fimD_11</name>
    <name evidence="2" type="ORF">NCTC12126_01323</name>
</gene>
<dbReference type="AlphaFoldDB" id="A0A484WY45"/>
<evidence type="ECO:0000313" key="2">
    <source>
        <dbReference type="EMBL" id="VFS16521.1"/>
    </source>
</evidence>
<dbReference type="Gene3D" id="2.60.40.2070">
    <property type="match status" value="1"/>
</dbReference>
<dbReference type="Proteomes" id="UP000351155">
    <property type="component" value="Unassembled WGS sequence"/>
</dbReference>
<dbReference type="InterPro" id="IPR025949">
    <property type="entry name" value="PapC-like_C"/>
</dbReference>
<feature type="domain" description="PapC-like C-terminal" evidence="1">
    <location>
        <begin position="182"/>
        <end position="245"/>
    </location>
</feature>
<evidence type="ECO:0000259" key="1">
    <source>
        <dbReference type="Pfam" id="PF13953"/>
    </source>
</evidence>
<dbReference type="Gene3D" id="2.60.40.2610">
    <property type="entry name" value="Outer membrane usher protein FimD, plug domain"/>
    <property type="match status" value="1"/>
</dbReference>
<sequence>MHNTWATYNMNNSKDGTVQNLGVNGTALEENNLNWNVQEGLDSSGNGNSTSMNADYKATYGELSGGLSQDKNQRTANVGLQGGVIAHANGITLSQPLGETIALVKAPGTHGTHIANQTGVETDFRGYTVVPFVTAYRHNTIELDTETLPDDADVTHAAQIVTPTRGAVVRATFNTRVGNRVLMTLTHGGKPLPFGATVTTEDKDSEFIVGVDGQTYLSGLPRRGKLDVSWGQDASEHCVANYVLTDEKNKTNIINAAAQCH</sequence>
<dbReference type="GO" id="GO:0009297">
    <property type="term" value="P:pilus assembly"/>
    <property type="evidence" value="ECO:0007669"/>
    <property type="project" value="InterPro"/>
</dbReference>
<organism evidence="2 3">
    <name type="scientific">Enterobacter cancerogenus</name>
    <dbReference type="NCBI Taxonomy" id="69218"/>
    <lineage>
        <taxon>Bacteria</taxon>
        <taxon>Pseudomonadati</taxon>
        <taxon>Pseudomonadota</taxon>
        <taxon>Gammaproteobacteria</taxon>
        <taxon>Enterobacterales</taxon>
        <taxon>Enterobacteriaceae</taxon>
        <taxon>Enterobacter</taxon>
        <taxon>Enterobacter cloacae complex</taxon>
    </lineage>
</organism>
<dbReference type="FunFam" id="2.60.40.2610:FF:000001">
    <property type="entry name" value="Outer membrane fimbrial usher protein"/>
    <property type="match status" value="1"/>
</dbReference>
<protein>
    <submittedName>
        <fullName evidence="2">P pilus assembly protein, porin PapC</fullName>
    </submittedName>
</protein>
<name>A0A484WY45_9ENTR</name>
<dbReference type="EMBL" id="CAADIW010000007">
    <property type="protein sequence ID" value="VFS16521.1"/>
    <property type="molecule type" value="Genomic_DNA"/>
</dbReference>
<dbReference type="Pfam" id="PF00577">
    <property type="entry name" value="Usher"/>
    <property type="match status" value="1"/>
</dbReference>